<dbReference type="GO" id="GO:0005829">
    <property type="term" value="C:cytosol"/>
    <property type="evidence" value="ECO:0007669"/>
    <property type="project" value="TreeGrafter"/>
</dbReference>
<evidence type="ECO:0000313" key="9">
    <source>
        <dbReference type="EMBL" id="KEY91030.1"/>
    </source>
</evidence>
<dbReference type="STRING" id="1179155.CF67_04001"/>
<comment type="similarity">
    <text evidence="1">Belongs to the CDP-alcohol phosphatidyltransferase class-II family.</text>
</comment>
<gene>
    <name evidence="9" type="primary">pssA</name>
    <name evidence="9" type="ORF">CF67_04001</name>
</gene>
<keyword evidence="5" id="KW-0443">Lipid metabolism</keyword>
<dbReference type="AlphaFoldDB" id="A0A084CMK1"/>
<dbReference type="GO" id="GO:0003882">
    <property type="term" value="F:CDP-diacylglycerol-serine O-phosphatidyltransferase activity"/>
    <property type="evidence" value="ECO:0007669"/>
    <property type="project" value="TreeGrafter"/>
</dbReference>
<dbReference type="GO" id="GO:0032049">
    <property type="term" value="P:cardiolipin biosynthetic process"/>
    <property type="evidence" value="ECO:0007669"/>
    <property type="project" value="InterPro"/>
</dbReference>
<dbReference type="InterPro" id="IPR001736">
    <property type="entry name" value="PLipase_D/transphosphatidylase"/>
</dbReference>
<evidence type="ECO:0000256" key="5">
    <source>
        <dbReference type="ARBA" id="ARBA00023098"/>
    </source>
</evidence>
<dbReference type="GO" id="GO:0008444">
    <property type="term" value="F:CDP-diacylglycerol-glycerol-3-phosphate 3-phosphatidyltransferase activity"/>
    <property type="evidence" value="ECO:0007669"/>
    <property type="project" value="InterPro"/>
</dbReference>
<dbReference type="PROSITE" id="PS50035">
    <property type="entry name" value="PLD"/>
    <property type="match status" value="2"/>
</dbReference>
<dbReference type="OrthoDB" id="8543662at2"/>
<dbReference type="Pfam" id="PF13091">
    <property type="entry name" value="PLDc_2"/>
    <property type="match status" value="2"/>
</dbReference>
<keyword evidence="7" id="KW-1208">Phospholipid metabolism</keyword>
<protein>
    <submittedName>
        <fullName evidence="9">CDP-diacylglycerol-serine O-phosphatidyltransferase</fullName>
    </submittedName>
</protein>
<dbReference type="Proteomes" id="UP000053784">
    <property type="component" value="Unassembled WGS sequence"/>
</dbReference>
<organism evidence="9 10">
    <name type="scientific">Candidatus Photodesmus blepharonis</name>
    <dbReference type="NCBI Taxonomy" id="1179155"/>
    <lineage>
        <taxon>Bacteria</taxon>
        <taxon>Pseudomonadati</taxon>
        <taxon>Pseudomonadota</taxon>
        <taxon>Gammaproteobacteria</taxon>
        <taxon>Vibrionales</taxon>
        <taxon>Vibrionaceae</taxon>
        <taxon>Candidatus Photodesmus</taxon>
    </lineage>
</organism>
<evidence type="ECO:0000256" key="2">
    <source>
        <dbReference type="ARBA" id="ARBA00022516"/>
    </source>
</evidence>
<comment type="caution">
    <text evidence="9">The sequence shown here is derived from an EMBL/GenBank/DDBJ whole genome shotgun (WGS) entry which is preliminary data.</text>
</comment>
<evidence type="ECO:0000259" key="8">
    <source>
        <dbReference type="PROSITE" id="PS50035"/>
    </source>
</evidence>
<evidence type="ECO:0000256" key="6">
    <source>
        <dbReference type="ARBA" id="ARBA00023209"/>
    </source>
</evidence>
<reference evidence="9 10" key="1">
    <citation type="submission" date="2014-03" db="EMBL/GenBank/DDBJ databases">
        <title>Selection and divergence in the genomes of co-occurring obligate luminous symbionts with specific hosts.</title>
        <authorList>
            <person name="Hendry T.A."/>
            <person name="de Wet J.R."/>
            <person name="Dunlap P.V."/>
        </authorList>
    </citation>
    <scope>NUCLEOTIDE SEQUENCE [LARGE SCALE GENOMIC DNA]</scope>
    <source>
        <strain evidence="9 10">Ppalp.1</strain>
    </source>
</reference>
<dbReference type="RefSeq" id="WP_034414281.1">
    <property type="nucleotide sequence ID" value="NZ_JGVK01000027.1"/>
</dbReference>
<dbReference type="PIRSF" id="PIRSF000850">
    <property type="entry name" value="Phospholipase_D_PSS"/>
    <property type="match status" value="1"/>
</dbReference>
<name>A0A084CMK1_9GAMM</name>
<keyword evidence="6" id="KW-0594">Phospholipid biosynthesis</keyword>
<evidence type="ECO:0000256" key="1">
    <source>
        <dbReference type="ARBA" id="ARBA00010682"/>
    </source>
</evidence>
<evidence type="ECO:0000256" key="7">
    <source>
        <dbReference type="ARBA" id="ARBA00023264"/>
    </source>
</evidence>
<sequence>MMSNRNSFSHLPTIAMNSENFETLYSAKNFRTKIIEAIQKADNRIYLVALYLEDDEAGRKILSELYTTKQKKPGLDINICVDWHRAQRGLIGEKVSEGNIAMYKSFANENIHKIPVYGVPVRAKEVFGVLHLKGFIIDDQVIYSGASLNNMYLNYHHRYRFDRYHVFKCRELAESMVQFVRQAIIEHPAVNDLTCSVQPTTKEIKVDIRQLRASLAKSSYHFISKKAGPKQIAITPIVGIGKRRNKLNQSIIQLITQAENEIFICTPYFNFPRNIEKKVKIAIQRGVKVTIVIGDKTANDFYISPEKKFKAIGGLPYLYEVNLRQFAKTNETNIANCKLSINLWKHGNNSFHLKGIWVDKRYMLITGHNLNPRAWKLDLENAILIQDCFQHLTSQFNKEVNNILQHTQAIRTYRQLEKVENYPTDVQKLIRKITRVKVDRVLKQIL</sequence>
<accession>A0A084CMK1</accession>
<dbReference type="PANTHER" id="PTHR12586:SF1">
    <property type="entry name" value="CDP-DIACYLGLYCEROL--GLYCEROL-3-PHOSPHATE 3-PHOSPHATIDYLTRANSFERASE, MITOCHONDRIAL"/>
    <property type="match status" value="1"/>
</dbReference>
<keyword evidence="3 9" id="KW-0808">Transferase</keyword>
<dbReference type="PANTHER" id="PTHR12586">
    <property type="entry name" value="CDP-DIACYLGLYCEROL--SERINE O-PHOSPHATIDYLTRANSFERASE"/>
    <property type="match status" value="1"/>
</dbReference>
<dbReference type="CDD" id="cd09136">
    <property type="entry name" value="PLDc_PSS_G_neg_2"/>
    <property type="match status" value="1"/>
</dbReference>
<proteinExistence type="inferred from homology"/>
<keyword evidence="10" id="KW-1185">Reference proteome</keyword>
<dbReference type="CDD" id="cd09134">
    <property type="entry name" value="PLDc_PSS_G_neg_1"/>
    <property type="match status" value="1"/>
</dbReference>
<evidence type="ECO:0000256" key="3">
    <source>
        <dbReference type="ARBA" id="ARBA00022679"/>
    </source>
</evidence>
<feature type="domain" description="PLD phosphodiesterase" evidence="8">
    <location>
        <begin position="126"/>
        <end position="152"/>
    </location>
</feature>
<dbReference type="SMART" id="SM00155">
    <property type="entry name" value="PLDc"/>
    <property type="match status" value="2"/>
</dbReference>
<dbReference type="eggNOG" id="COG1502">
    <property type="taxonomic scope" value="Bacteria"/>
</dbReference>
<evidence type="ECO:0000256" key="4">
    <source>
        <dbReference type="ARBA" id="ARBA00022737"/>
    </source>
</evidence>
<dbReference type="Gene3D" id="3.30.870.10">
    <property type="entry name" value="Endonuclease Chain A"/>
    <property type="match status" value="2"/>
</dbReference>
<dbReference type="InterPro" id="IPR025202">
    <property type="entry name" value="PLD-like_dom"/>
</dbReference>
<dbReference type="NCBIfam" id="NF006946">
    <property type="entry name" value="PRK09428.1"/>
    <property type="match status" value="1"/>
</dbReference>
<keyword evidence="4" id="KW-0677">Repeat</keyword>
<keyword evidence="2" id="KW-0444">Lipid biosynthesis</keyword>
<dbReference type="EMBL" id="JGVK01000027">
    <property type="protein sequence ID" value="KEY91030.1"/>
    <property type="molecule type" value="Genomic_DNA"/>
</dbReference>
<dbReference type="SUPFAM" id="SSF56024">
    <property type="entry name" value="Phospholipase D/nuclease"/>
    <property type="match status" value="2"/>
</dbReference>
<feature type="domain" description="PLD phosphodiesterase" evidence="8">
    <location>
        <begin position="347"/>
        <end position="374"/>
    </location>
</feature>
<evidence type="ECO:0000313" key="10">
    <source>
        <dbReference type="Proteomes" id="UP000053784"/>
    </source>
</evidence>
<dbReference type="InterPro" id="IPR016270">
    <property type="entry name" value="PGS1"/>
</dbReference>